<feature type="compositionally biased region" description="Polar residues" evidence="5">
    <location>
        <begin position="15"/>
        <end position="26"/>
    </location>
</feature>
<protein>
    <submittedName>
        <fullName evidence="7">Caib baif family enzyme</fullName>
    </submittedName>
</protein>
<feature type="region of interest" description="Disordered" evidence="5">
    <location>
        <begin position="328"/>
        <end position="371"/>
    </location>
</feature>
<dbReference type="InterPro" id="IPR001965">
    <property type="entry name" value="Znf_PHD"/>
</dbReference>
<dbReference type="Pfam" id="PF00628">
    <property type="entry name" value="PHD"/>
    <property type="match status" value="1"/>
</dbReference>
<dbReference type="PROSITE" id="PS50016">
    <property type="entry name" value="ZF_PHD_2"/>
    <property type="match status" value="1"/>
</dbReference>
<gene>
    <name evidence="7" type="ORF">F503_06862</name>
</gene>
<reference evidence="7 8" key="1">
    <citation type="journal article" date="2013" name="BMC Genomics">
        <title>The genome and transcriptome of the pine saprophyte Ophiostoma piceae, and a comparison with the bark beetle-associated pine pathogen Grosmannia clavigera.</title>
        <authorList>
            <person name="Haridas S."/>
            <person name="Wang Y."/>
            <person name="Lim L."/>
            <person name="Massoumi Alamouti S."/>
            <person name="Jackman S."/>
            <person name="Docking R."/>
            <person name="Robertson G."/>
            <person name="Birol I."/>
            <person name="Bohlmann J."/>
            <person name="Breuil C."/>
        </authorList>
    </citation>
    <scope>NUCLEOTIDE SEQUENCE [LARGE SCALE GENOMIC DNA]</scope>
    <source>
        <strain evidence="7 8">UAMH 11346</strain>
    </source>
</reference>
<feature type="compositionally biased region" description="Basic and acidic residues" evidence="5">
    <location>
        <begin position="1"/>
        <end position="12"/>
    </location>
</feature>
<dbReference type="InterPro" id="IPR013083">
    <property type="entry name" value="Znf_RING/FYVE/PHD"/>
</dbReference>
<dbReference type="Gene3D" id="3.30.40.10">
    <property type="entry name" value="Zinc/RING finger domain, C3HC4 (zinc finger)"/>
    <property type="match status" value="1"/>
</dbReference>
<feature type="region of interest" description="Disordered" evidence="5">
    <location>
        <begin position="1"/>
        <end position="36"/>
    </location>
</feature>
<evidence type="ECO:0000313" key="7">
    <source>
        <dbReference type="EMBL" id="EPE09086.1"/>
    </source>
</evidence>
<evidence type="ECO:0000256" key="2">
    <source>
        <dbReference type="ARBA" id="ARBA00022771"/>
    </source>
</evidence>
<dbReference type="VEuPathDB" id="FungiDB:F503_06862"/>
<dbReference type="HOGENOM" id="CLU_662390_0_0_1"/>
<evidence type="ECO:0000256" key="1">
    <source>
        <dbReference type="ARBA" id="ARBA00022723"/>
    </source>
</evidence>
<proteinExistence type="predicted"/>
<feature type="region of interest" description="Disordered" evidence="5">
    <location>
        <begin position="94"/>
        <end position="126"/>
    </location>
</feature>
<dbReference type="STRING" id="1262450.S3CAX9"/>
<evidence type="ECO:0000313" key="8">
    <source>
        <dbReference type="Proteomes" id="UP000016923"/>
    </source>
</evidence>
<name>S3CAX9_OPHP1</name>
<dbReference type="SMART" id="SM00249">
    <property type="entry name" value="PHD"/>
    <property type="match status" value="1"/>
</dbReference>
<keyword evidence="8" id="KW-1185">Reference proteome</keyword>
<organism evidence="7 8">
    <name type="scientific">Ophiostoma piceae (strain UAMH 11346)</name>
    <name type="common">Sap stain fungus</name>
    <dbReference type="NCBI Taxonomy" id="1262450"/>
    <lineage>
        <taxon>Eukaryota</taxon>
        <taxon>Fungi</taxon>
        <taxon>Dikarya</taxon>
        <taxon>Ascomycota</taxon>
        <taxon>Pezizomycotina</taxon>
        <taxon>Sordariomycetes</taxon>
        <taxon>Sordariomycetidae</taxon>
        <taxon>Ophiostomatales</taxon>
        <taxon>Ophiostomataceae</taxon>
        <taxon>Ophiostoma</taxon>
    </lineage>
</organism>
<dbReference type="PROSITE" id="PS01359">
    <property type="entry name" value="ZF_PHD_1"/>
    <property type="match status" value="1"/>
</dbReference>
<keyword evidence="1" id="KW-0479">Metal-binding</keyword>
<evidence type="ECO:0000256" key="4">
    <source>
        <dbReference type="PROSITE-ProRule" id="PRU00146"/>
    </source>
</evidence>
<dbReference type="InterPro" id="IPR019787">
    <property type="entry name" value="Znf_PHD-finger"/>
</dbReference>
<feature type="compositionally biased region" description="Pro residues" evidence="5">
    <location>
        <begin position="111"/>
        <end position="121"/>
    </location>
</feature>
<dbReference type="AlphaFoldDB" id="S3CAX9"/>
<dbReference type="OrthoDB" id="5863171at2759"/>
<dbReference type="Proteomes" id="UP000016923">
    <property type="component" value="Unassembled WGS sequence"/>
</dbReference>
<feature type="region of interest" description="Disordered" evidence="5">
    <location>
        <begin position="58"/>
        <end position="78"/>
    </location>
</feature>
<sequence length="415" mass="44956">MDADPSDSHGLETIETPSASDQQSISHVVDPVSLPRNVVEEAATVDTKMSPADISQSVTANEPLPQPAFDTQPPHKPYRPQFSVSAAAILQRMNQPAAPTQTTPPSATMPMPAPSQPPQETPPKAHTCTACGRASSSLFSPLVKCRRCSVHWHRLCYQPAIPDYAAASAAWTCLPCVAAAKADQLRRRVHTNSAHVLKMEAPPFSSFPSLHALLDRAAVQKPNQLQKSVSWAHRAVDDRRTHVAGMAPRDMAYWLLRAVEQYPDFAMFPANDVDDGAHDIKQEVAVRAPQYRNGIINSIRKSQTAHLPTGALTAAAAATRKVPRRIVPQTVSPPPEAQSVRPLFEATPADPDDDPTGLMDGWPRPGRGMYAAAGPDWQVERAALADSSDHASFSSIVYDDAGRRVRENGMPLLVL</sequence>
<keyword evidence="2 4" id="KW-0863">Zinc-finger</keyword>
<dbReference type="EMBL" id="KE148147">
    <property type="protein sequence ID" value="EPE09086.1"/>
    <property type="molecule type" value="Genomic_DNA"/>
</dbReference>
<evidence type="ECO:0000259" key="6">
    <source>
        <dbReference type="PROSITE" id="PS50016"/>
    </source>
</evidence>
<feature type="compositionally biased region" description="Low complexity" evidence="5">
    <location>
        <begin position="95"/>
        <end position="110"/>
    </location>
</feature>
<evidence type="ECO:0000256" key="5">
    <source>
        <dbReference type="SAM" id="MobiDB-lite"/>
    </source>
</evidence>
<dbReference type="InterPro" id="IPR011011">
    <property type="entry name" value="Znf_FYVE_PHD"/>
</dbReference>
<dbReference type="InterPro" id="IPR019786">
    <property type="entry name" value="Zinc_finger_PHD-type_CS"/>
</dbReference>
<accession>S3CAX9</accession>
<keyword evidence="3" id="KW-0862">Zinc</keyword>
<feature type="domain" description="PHD-type" evidence="6">
    <location>
        <begin position="125"/>
        <end position="179"/>
    </location>
</feature>
<dbReference type="GO" id="GO:0008270">
    <property type="term" value="F:zinc ion binding"/>
    <property type="evidence" value="ECO:0007669"/>
    <property type="project" value="UniProtKB-KW"/>
</dbReference>
<dbReference type="SUPFAM" id="SSF57903">
    <property type="entry name" value="FYVE/PHD zinc finger"/>
    <property type="match status" value="1"/>
</dbReference>
<evidence type="ECO:0000256" key="3">
    <source>
        <dbReference type="ARBA" id="ARBA00022833"/>
    </source>
</evidence>
<dbReference type="eggNOG" id="ENOG502RKY6">
    <property type="taxonomic scope" value="Eukaryota"/>
</dbReference>